<feature type="domain" description="Metallo-beta-lactamase" evidence="1">
    <location>
        <begin position="34"/>
        <end position="234"/>
    </location>
</feature>
<dbReference type="Pfam" id="PF00753">
    <property type="entry name" value="Lactamase_B"/>
    <property type="match status" value="1"/>
</dbReference>
<dbReference type="InterPro" id="IPR038536">
    <property type="entry name" value="Alkyl/aryl-sulf_dimr_sf"/>
</dbReference>
<dbReference type="InterPro" id="IPR052195">
    <property type="entry name" value="Bact_Alkyl/Aryl-Sulfatase"/>
</dbReference>
<accession>A0ABU8S8W8</accession>
<dbReference type="SMART" id="SM00849">
    <property type="entry name" value="Lactamase_B"/>
    <property type="match status" value="1"/>
</dbReference>
<dbReference type="Gene3D" id="1.25.40.880">
    <property type="entry name" value="Alkyl sulfatase, dimerisation domain"/>
    <property type="match status" value="1"/>
</dbReference>
<name>A0ABU8S8W8_9SPHN</name>
<dbReference type="RefSeq" id="WP_339966384.1">
    <property type="nucleotide sequence ID" value="NZ_JBBHJY010000003.1"/>
</dbReference>
<dbReference type="InterPro" id="IPR029228">
    <property type="entry name" value="Alkyl_sulf_dimr"/>
</dbReference>
<evidence type="ECO:0000313" key="2">
    <source>
        <dbReference type="EMBL" id="MEJ6010011.1"/>
    </source>
</evidence>
<organism evidence="2 3">
    <name type="scientific">Novosphingobium aquae</name>
    <dbReference type="NCBI Taxonomy" id="3133435"/>
    <lineage>
        <taxon>Bacteria</taxon>
        <taxon>Pseudomonadati</taxon>
        <taxon>Pseudomonadota</taxon>
        <taxon>Alphaproteobacteria</taxon>
        <taxon>Sphingomonadales</taxon>
        <taxon>Sphingomonadaceae</taxon>
        <taxon>Novosphingobium</taxon>
    </lineage>
</organism>
<dbReference type="Proteomes" id="UP001379235">
    <property type="component" value="Unassembled WGS sequence"/>
</dbReference>
<dbReference type="PANTHER" id="PTHR43223">
    <property type="entry name" value="ALKYL/ARYL-SULFATASE"/>
    <property type="match status" value="1"/>
</dbReference>
<proteinExistence type="predicted"/>
<dbReference type="InterPro" id="IPR001279">
    <property type="entry name" value="Metallo-B-lactamas"/>
</dbReference>
<comment type="caution">
    <text evidence="2">The sequence shown here is derived from an EMBL/GenBank/DDBJ whole genome shotgun (WGS) entry which is preliminary data.</text>
</comment>
<dbReference type="Gene3D" id="3.60.15.30">
    <property type="entry name" value="Metallo-beta-lactamase domain"/>
    <property type="match status" value="1"/>
</dbReference>
<dbReference type="EMBL" id="JBBHJY010000003">
    <property type="protein sequence ID" value="MEJ6010011.1"/>
    <property type="molecule type" value="Genomic_DNA"/>
</dbReference>
<dbReference type="Pfam" id="PF14863">
    <property type="entry name" value="Alkyl_sulf_dimr"/>
    <property type="match status" value="1"/>
</dbReference>
<protein>
    <submittedName>
        <fullName evidence="2">MBL fold metallo-hydrolase</fullName>
    </submittedName>
</protein>
<keyword evidence="3" id="KW-1185">Reference proteome</keyword>
<dbReference type="InterPro" id="IPR036866">
    <property type="entry name" value="RibonucZ/Hydroxyglut_hydro"/>
</dbReference>
<dbReference type="PANTHER" id="PTHR43223:SF2">
    <property type="entry name" value="METALLO-BETA-LACTAMASE DOMAIN-CONTAINING PROTEIN"/>
    <property type="match status" value="1"/>
</dbReference>
<gene>
    <name evidence="2" type="ORF">WG900_08760</name>
</gene>
<sequence>MSDKQTPLGALVTAGEGQTEAVEITPSIFMVKDISNAYLVTTSEGDVLVNTGFLNNGEKTKALFAPHRQGPLNAIVLTQAHADHFGGVPELKEADTEVIAGKGFTETDQYFDDLKMFLGRRSGKLWASMTRRDGPPPVPPRIVPDVEVAGQLSFNLGGKRFEVIKVPGGETLCSVIVWLPDEKTVFTGNLFGPVWRSMPNLTTVRGDKPRLVGPYLKSCEIVSDLGAELLITGHGEPIFGVDKIRADIQAMHDAVQWIETETIKVMNAGGTVYQAMQQIHLPAEMKIGEFHGQTKWTVRAVWEENGNWVKYEDGTTALFGSPVSTVYRDIAELAGGADKVAARAKALLDADKPLEALHLVDVALGVDAAEPTALAVKKHACQLLLARGGGQNLSETMWLKAEIADAEKALG</sequence>
<reference evidence="2 3" key="1">
    <citation type="submission" date="2024-03" db="EMBL/GenBank/DDBJ databases">
        <authorList>
            <person name="Jo J.-H."/>
        </authorList>
    </citation>
    <scope>NUCLEOTIDE SEQUENCE [LARGE SCALE GENOMIC DNA]</scope>
    <source>
        <strain evidence="2 3">AS3R-12</strain>
    </source>
</reference>
<evidence type="ECO:0000259" key="1">
    <source>
        <dbReference type="SMART" id="SM00849"/>
    </source>
</evidence>
<evidence type="ECO:0000313" key="3">
    <source>
        <dbReference type="Proteomes" id="UP001379235"/>
    </source>
</evidence>
<dbReference type="SUPFAM" id="SSF56281">
    <property type="entry name" value="Metallo-hydrolase/oxidoreductase"/>
    <property type="match status" value="1"/>
</dbReference>